<dbReference type="HOGENOM" id="CLU_1884073_0_0_4"/>
<evidence type="ECO:0000313" key="2">
    <source>
        <dbReference type="EMBL" id="AEG72124.1"/>
    </source>
</evidence>
<dbReference type="AlphaFoldDB" id="F6GAZ1"/>
<name>F6GAZ1_RALS8</name>
<dbReference type="Proteomes" id="UP000007953">
    <property type="component" value="Plasmid megaplasmid"/>
</dbReference>
<dbReference type="KEGG" id="rsn:RSPO_m01489"/>
<organism evidence="2 3">
    <name type="scientific">Ralstonia solanacearum (strain Po82)</name>
    <dbReference type="NCBI Taxonomy" id="1031711"/>
    <lineage>
        <taxon>Bacteria</taxon>
        <taxon>Pseudomonadati</taxon>
        <taxon>Pseudomonadota</taxon>
        <taxon>Betaproteobacteria</taxon>
        <taxon>Burkholderiales</taxon>
        <taxon>Burkholderiaceae</taxon>
        <taxon>Ralstonia</taxon>
        <taxon>Ralstonia solanacearum species complex</taxon>
    </lineage>
</organism>
<geneLocation type="plasmid" evidence="3"/>
<feature type="compositionally biased region" description="Basic and acidic residues" evidence="1">
    <location>
        <begin position="98"/>
        <end position="111"/>
    </location>
</feature>
<keyword evidence="2" id="KW-0614">Plasmid</keyword>
<evidence type="ECO:0000256" key="1">
    <source>
        <dbReference type="SAM" id="MobiDB-lite"/>
    </source>
</evidence>
<evidence type="ECO:0000313" key="3">
    <source>
        <dbReference type="Proteomes" id="UP000007953"/>
    </source>
</evidence>
<feature type="region of interest" description="Disordered" evidence="1">
    <location>
        <begin position="91"/>
        <end position="135"/>
    </location>
</feature>
<sequence length="135" mass="14660">MPADKSAIKITYTSVHLEPAPRKSCSGCTGHAAETATTHPTGLSPKSALDLVDDPQNYTTSSAPIVASRISTEVGMAKNTGKDYRIGSIDNRSQVRNPRTEQWVKRDDETGRFLGQKADGTPYKGVAKERDGRKR</sequence>
<feature type="region of interest" description="Disordered" evidence="1">
    <location>
        <begin position="20"/>
        <end position="48"/>
    </location>
</feature>
<protein>
    <submittedName>
        <fullName evidence="2">Uncharacterized protein</fullName>
    </submittedName>
</protein>
<accession>F6GAZ1</accession>
<dbReference type="PATRIC" id="fig|1031711.3.peg.4671"/>
<dbReference type="EMBL" id="CP002820">
    <property type="protein sequence ID" value="AEG72124.1"/>
    <property type="molecule type" value="Genomic_DNA"/>
</dbReference>
<gene>
    <name evidence="2" type="ordered locus">RSPO_m01489</name>
</gene>
<feature type="compositionally biased region" description="Basic and acidic residues" evidence="1">
    <location>
        <begin position="126"/>
        <end position="135"/>
    </location>
</feature>
<reference evidence="2 3" key="1">
    <citation type="journal article" date="2011" name="J. Bacteriol.">
        <title>Complete genome sequence of the plant pathogen Ralstonia solanacearum strain Po82.</title>
        <authorList>
            <person name="Xu J."/>
            <person name="Zheng H.J."/>
            <person name="Liu L."/>
            <person name="Pan Z.C."/>
            <person name="Prior P."/>
            <person name="Tang B."/>
            <person name="Xu J.S."/>
            <person name="Zhang H."/>
            <person name="Tian Q."/>
            <person name="Zhang L.Q."/>
            <person name="Feng J."/>
        </authorList>
    </citation>
    <scope>NUCLEOTIDE SEQUENCE [LARGE SCALE GENOMIC DNA]</scope>
    <source>
        <strain evidence="3">Po82</strain>
    </source>
</reference>
<proteinExistence type="predicted"/>